<protein>
    <recommendedName>
        <fullName evidence="2">DUF2231 domain-containing protein</fullName>
    </recommendedName>
</protein>
<dbReference type="Proteomes" id="UP000006320">
    <property type="component" value="Unassembled WGS sequence"/>
</dbReference>
<dbReference type="RefSeq" id="WP_007986362.1">
    <property type="nucleotide sequence ID" value="NZ_BAEM01000022.1"/>
</dbReference>
<dbReference type="InterPro" id="IPR016923">
    <property type="entry name" value="UCP029509"/>
</dbReference>
<reference evidence="3 4" key="1">
    <citation type="journal article" date="2017" name="Antonie Van Leeuwenhoek">
        <title>Rhizobium rhizosphaerae sp. nov., a novel species isolated from rice rhizosphere.</title>
        <authorList>
            <person name="Zhao J.J."/>
            <person name="Zhang J."/>
            <person name="Zhang R.J."/>
            <person name="Zhang C.W."/>
            <person name="Yin H.Q."/>
            <person name="Zhang X.X."/>
        </authorList>
    </citation>
    <scope>NUCLEOTIDE SEQUENCE [LARGE SCALE GENOMIC DNA]</scope>
    <source>
        <strain evidence="3 4">S18K6</strain>
    </source>
</reference>
<keyword evidence="1" id="KW-1133">Transmembrane helix</keyword>
<proteinExistence type="predicted"/>
<dbReference type="EMBL" id="BAEM01000022">
    <property type="protein sequence ID" value="GAC09344.1"/>
    <property type="molecule type" value="Genomic_DNA"/>
</dbReference>
<dbReference type="PIRSF" id="PIRSF029509">
    <property type="entry name" value="UCP029509"/>
    <property type="match status" value="1"/>
</dbReference>
<sequence>MTGHNDQTPIRRLHPIHGMLLAATVPLFFCSLLSDIAYAQTYQIQWTNFASWLIAGGLVFAGLTLLWTIIDLVRADHRGHLILHIVMLLATWLVGFFNSLIHAKDAWAVMPMGLVLSVIVFLLACGATWIGFAKFGVGGKR</sequence>
<feature type="domain" description="DUF2231" evidence="2">
    <location>
        <begin position="14"/>
        <end position="131"/>
    </location>
</feature>
<gene>
    <name evidence="3" type="ORF">GCHA_1385</name>
</gene>
<organism evidence="3 4">
    <name type="scientific">Paraglaciecola chathamensis S18K6</name>
    <dbReference type="NCBI Taxonomy" id="1127672"/>
    <lineage>
        <taxon>Bacteria</taxon>
        <taxon>Pseudomonadati</taxon>
        <taxon>Pseudomonadota</taxon>
        <taxon>Gammaproteobacteria</taxon>
        <taxon>Alteromonadales</taxon>
        <taxon>Alteromonadaceae</taxon>
        <taxon>Paraglaciecola</taxon>
    </lineage>
</organism>
<dbReference type="AlphaFoldDB" id="A0AAV3UW81"/>
<feature type="transmembrane region" description="Helical" evidence="1">
    <location>
        <begin position="81"/>
        <end position="101"/>
    </location>
</feature>
<dbReference type="InterPro" id="IPR019251">
    <property type="entry name" value="DUF2231_TM"/>
</dbReference>
<name>A0AAV3UW81_9ALTE</name>
<feature type="transmembrane region" description="Helical" evidence="1">
    <location>
        <begin position="107"/>
        <end position="132"/>
    </location>
</feature>
<comment type="caution">
    <text evidence="3">The sequence shown here is derived from an EMBL/GenBank/DDBJ whole genome shotgun (WGS) entry which is preliminary data.</text>
</comment>
<evidence type="ECO:0000259" key="2">
    <source>
        <dbReference type="Pfam" id="PF09990"/>
    </source>
</evidence>
<evidence type="ECO:0000313" key="3">
    <source>
        <dbReference type="EMBL" id="GAC09344.1"/>
    </source>
</evidence>
<evidence type="ECO:0000256" key="1">
    <source>
        <dbReference type="SAM" id="Phobius"/>
    </source>
</evidence>
<evidence type="ECO:0000313" key="4">
    <source>
        <dbReference type="Proteomes" id="UP000006320"/>
    </source>
</evidence>
<accession>A0AAV3UW81</accession>
<keyword evidence="1" id="KW-0812">Transmembrane</keyword>
<dbReference type="Pfam" id="PF09990">
    <property type="entry name" value="DUF2231"/>
    <property type="match status" value="1"/>
</dbReference>
<keyword evidence="1" id="KW-0472">Membrane</keyword>
<feature type="transmembrane region" description="Helical" evidence="1">
    <location>
        <begin position="49"/>
        <end position="69"/>
    </location>
</feature>